<name>A0A1Y3XZL6_9ACTN</name>
<protein>
    <recommendedName>
        <fullName evidence="8">2-dehydro-3-deoxyphosphogluconate aldolase</fullName>
    </recommendedName>
</protein>
<dbReference type="Pfam" id="PF01081">
    <property type="entry name" value="Aldolase"/>
    <property type="match status" value="1"/>
</dbReference>
<comment type="similarity">
    <text evidence="2">Belongs to the KHG/KDPG aldolase family.</text>
</comment>
<gene>
    <name evidence="6" type="ORF">B5G02_05695</name>
</gene>
<dbReference type="Gene3D" id="3.20.20.70">
    <property type="entry name" value="Aldolase class I"/>
    <property type="match status" value="1"/>
</dbReference>
<evidence type="ECO:0000256" key="2">
    <source>
        <dbReference type="ARBA" id="ARBA00006906"/>
    </source>
</evidence>
<dbReference type="InterPro" id="IPR000887">
    <property type="entry name" value="Aldlse_KDPG_KHG"/>
</dbReference>
<dbReference type="Proteomes" id="UP000195781">
    <property type="component" value="Unassembled WGS sequence"/>
</dbReference>
<evidence type="ECO:0008006" key="8">
    <source>
        <dbReference type="Google" id="ProtNLM"/>
    </source>
</evidence>
<proteinExistence type="inferred from homology"/>
<comment type="pathway">
    <text evidence="1">Carbohydrate acid metabolism.</text>
</comment>
<evidence type="ECO:0000313" key="7">
    <source>
        <dbReference type="Proteomes" id="UP000195781"/>
    </source>
</evidence>
<dbReference type="CDD" id="cd00452">
    <property type="entry name" value="KDPG_aldolase"/>
    <property type="match status" value="1"/>
</dbReference>
<dbReference type="EMBL" id="NFIE01000011">
    <property type="protein sequence ID" value="OUN88549.1"/>
    <property type="molecule type" value="Genomic_DNA"/>
</dbReference>
<evidence type="ECO:0000256" key="1">
    <source>
        <dbReference type="ARBA" id="ARBA00004761"/>
    </source>
</evidence>
<dbReference type="PANTHER" id="PTHR30246">
    <property type="entry name" value="2-KETO-3-DEOXY-6-PHOSPHOGLUCONATE ALDOLASE"/>
    <property type="match status" value="1"/>
</dbReference>
<evidence type="ECO:0000256" key="5">
    <source>
        <dbReference type="ARBA" id="ARBA00023277"/>
    </source>
</evidence>
<sequence>MKADSFPTVTVIARGLSFTQLRLIAEQMALTGIHSMEVSLVGERACEDICSLRAEFGNRLLIGAGTILSLEDAKRAIAAGASFLLSPVQFTEEIIDFAHKNGVLAIPSGLTPTEIHEQLVRGADIIKVFPAARMTPAYLKDIRAPLGNIPIMAVGGINAQNIKSYLDAGARHVGLGAGCFQSEDLESLNAKGIKHSLERLVQYERIDSVV</sequence>
<dbReference type="InterPro" id="IPR013785">
    <property type="entry name" value="Aldolase_TIM"/>
</dbReference>
<organism evidence="6 7">
    <name type="scientific">[Collinsella] massiliensis</name>
    <dbReference type="NCBI Taxonomy" id="1232426"/>
    <lineage>
        <taxon>Bacteria</taxon>
        <taxon>Bacillati</taxon>
        <taxon>Actinomycetota</taxon>
        <taxon>Coriobacteriia</taxon>
        <taxon>Coriobacteriales</taxon>
        <taxon>Coriobacteriaceae</taxon>
        <taxon>Enorma</taxon>
    </lineage>
</organism>
<dbReference type="SUPFAM" id="SSF51569">
    <property type="entry name" value="Aldolase"/>
    <property type="match status" value="1"/>
</dbReference>
<comment type="caution">
    <text evidence="6">The sequence shown here is derived from an EMBL/GenBank/DDBJ whole genome shotgun (WGS) entry which is preliminary data.</text>
</comment>
<comment type="subunit">
    <text evidence="3">Homotrimer.</text>
</comment>
<keyword evidence="5" id="KW-0119">Carbohydrate metabolism</keyword>
<dbReference type="RefSeq" id="WP_094335523.1">
    <property type="nucleotide sequence ID" value="NZ_NFIE01000011.1"/>
</dbReference>
<dbReference type="PANTHER" id="PTHR30246:SF1">
    <property type="entry name" value="2-DEHYDRO-3-DEOXY-6-PHOSPHOGALACTONATE ALDOLASE-RELATED"/>
    <property type="match status" value="1"/>
</dbReference>
<reference evidence="7" key="1">
    <citation type="submission" date="2017-04" db="EMBL/GenBank/DDBJ databases">
        <title>Function of individual gut microbiota members based on whole genome sequencing of pure cultures obtained from chicken caecum.</title>
        <authorList>
            <person name="Medvecky M."/>
            <person name="Cejkova D."/>
            <person name="Polansky O."/>
            <person name="Karasova D."/>
            <person name="Kubasova T."/>
            <person name="Cizek A."/>
            <person name="Rychlik I."/>
        </authorList>
    </citation>
    <scope>NUCLEOTIDE SEQUENCE [LARGE SCALE GENOMIC DNA]</scope>
    <source>
        <strain evidence="7">An5</strain>
    </source>
</reference>
<evidence type="ECO:0000256" key="3">
    <source>
        <dbReference type="ARBA" id="ARBA00011233"/>
    </source>
</evidence>
<keyword evidence="4" id="KW-0456">Lyase</keyword>
<dbReference type="GO" id="GO:0016829">
    <property type="term" value="F:lyase activity"/>
    <property type="evidence" value="ECO:0007669"/>
    <property type="project" value="UniProtKB-KW"/>
</dbReference>
<evidence type="ECO:0000256" key="4">
    <source>
        <dbReference type="ARBA" id="ARBA00023239"/>
    </source>
</evidence>
<evidence type="ECO:0000313" key="6">
    <source>
        <dbReference type="EMBL" id="OUN88549.1"/>
    </source>
</evidence>
<accession>A0A1Y3XZL6</accession>
<keyword evidence="7" id="KW-1185">Reference proteome</keyword>
<dbReference type="AlphaFoldDB" id="A0A1Y3XZL6"/>